<evidence type="ECO:0000256" key="1">
    <source>
        <dbReference type="ARBA" id="ARBA00022729"/>
    </source>
</evidence>
<evidence type="ECO:0000313" key="3">
    <source>
        <dbReference type="EMBL" id="MBE5037570.1"/>
    </source>
</evidence>
<dbReference type="InterPro" id="IPR029051">
    <property type="entry name" value="DUF4352"/>
</dbReference>
<dbReference type="Gene3D" id="2.60.40.1240">
    <property type="match status" value="1"/>
</dbReference>
<dbReference type="Proteomes" id="UP000768567">
    <property type="component" value="Unassembled WGS sequence"/>
</dbReference>
<dbReference type="PROSITE" id="PS51257">
    <property type="entry name" value="PROKAR_LIPOPROTEIN"/>
    <property type="match status" value="1"/>
</dbReference>
<accession>A0ABR9R440</accession>
<name>A0ABR9R440_9FIRM</name>
<evidence type="ECO:0000313" key="4">
    <source>
        <dbReference type="Proteomes" id="UP000768567"/>
    </source>
</evidence>
<keyword evidence="1" id="KW-0732">Signal</keyword>
<protein>
    <submittedName>
        <fullName evidence="3">DUF4352 domain-containing protein</fullName>
    </submittedName>
</protein>
<reference evidence="3 4" key="1">
    <citation type="submission" date="2020-10" db="EMBL/GenBank/DDBJ databases">
        <title>ChiBAC.</title>
        <authorList>
            <person name="Zenner C."/>
            <person name="Hitch T.C.A."/>
            <person name="Clavel T."/>
        </authorList>
    </citation>
    <scope>NUCLEOTIDE SEQUENCE [LARGE SCALE GENOMIC DNA]</scope>
    <source>
        <strain evidence="3 4">DSM 109015</strain>
    </source>
</reference>
<organism evidence="3 4">
    <name type="scientific">Gemmiger gallinarum</name>
    <dbReference type="NCBI Taxonomy" id="2779354"/>
    <lineage>
        <taxon>Bacteria</taxon>
        <taxon>Bacillati</taxon>
        <taxon>Bacillota</taxon>
        <taxon>Clostridia</taxon>
        <taxon>Eubacteriales</taxon>
        <taxon>Gemmiger</taxon>
    </lineage>
</organism>
<evidence type="ECO:0000259" key="2">
    <source>
        <dbReference type="Pfam" id="PF11611"/>
    </source>
</evidence>
<gene>
    <name evidence="3" type="ORF">INF35_07215</name>
</gene>
<keyword evidence="4" id="KW-1185">Reference proteome</keyword>
<comment type="caution">
    <text evidence="3">The sequence shown here is derived from an EMBL/GenBank/DDBJ whole genome shotgun (WGS) entry which is preliminary data.</text>
</comment>
<dbReference type="RefSeq" id="WP_193500999.1">
    <property type="nucleotide sequence ID" value="NZ_JADCKC010000002.1"/>
</dbReference>
<dbReference type="EMBL" id="JADCKC010000002">
    <property type="protein sequence ID" value="MBE5037570.1"/>
    <property type="molecule type" value="Genomic_DNA"/>
</dbReference>
<dbReference type="InterPro" id="IPR029050">
    <property type="entry name" value="Immunoprotect_excell_Ig-like"/>
</dbReference>
<proteinExistence type="predicted"/>
<dbReference type="Pfam" id="PF11611">
    <property type="entry name" value="DUF4352"/>
    <property type="match status" value="1"/>
</dbReference>
<sequence length="181" mass="19888">MRSAHRYICAGLAALTLGTALTGCSGISLLNGISKQTEGELGDTMSNMFFDFTVNSAGTVDSYDGYTPSDGNQLILCNITLKNTFEEALPMYDSDFQLQWGDGDEDYAWSVDPLEEDGSGMPTNDQMPLEWSMDDGAVETYDLLFEVPADVTNFSIVYLEQYTDEDGNDGQGDLYTVYFTV</sequence>
<feature type="domain" description="DUF4352" evidence="2">
    <location>
        <begin position="40"/>
        <end position="158"/>
    </location>
</feature>